<dbReference type="InterPro" id="IPR019756">
    <property type="entry name" value="Pept_S26A_signal_pept_1_Ser-AS"/>
</dbReference>
<comment type="catalytic activity">
    <reaction evidence="1 8">
        <text>Cleavage of hydrophobic, N-terminal signal or leader sequences from secreted and periplasmic proteins.</text>
        <dbReference type="EC" id="3.4.21.89"/>
    </reaction>
</comment>
<evidence type="ECO:0000259" key="10">
    <source>
        <dbReference type="Pfam" id="PF10502"/>
    </source>
</evidence>
<dbReference type="Proteomes" id="UP000051790">
    <property type="component" value="Unassembled WGS sequence"/>
</dbReference>
<comment type="subcellular location">
    <subcellularLocation>
        <location evidence="2">Cell membrane</location>
        <topology evidence="2">Single-pass type II membrane protein</topology>
    </subcellularLocation>
    <subcellularLocation>
        <location evidence="9">Membrane</location>
        <topology evidence="9">Single-pass type II membrane protein</topology>
    </subcellularLocation>
</comment>
<keyword evidence="6 8" id="KW-0378">Hydrolase</keyword>
<dbReference type="InterPro" id="IPR019758">
    <property type="entry name" value="Pept_S26A_signal_pept_1_CS"/>
</dbReference>
<dbReference type="PROSITE" id="PS00760">
    <property type="entry name" value="SPASE_I_2"/>
    <property type="match status" value="1"/>
</dbReference>
<dbReference type="SUPFAM" id="SSF51306">
    <property type="entry name" value="LexA/Signal peptidase"/>
    <property type="match status" value="1"/>
</dbReference>
<evidence type="ECO:0000256" key="4">
    <source>
        <dbReference type="ARBA" id="ARBA00013208"/>
    </source>
</evidence>
<proteinExistence type="inferred from homology"/>
<evidence type="ECO:0000256" key="9">
    <source>
        <dbReference type="RuleBase" id="RU362042"/>
    </source>
</evidence>
<dbReference type="RefSeq" id="WP_056964227.1">
    <property type="nucleotide sequence ID" value="NZ_AZEU01000188.1"/>
</dbReference>
<evidence type="ECO:0000313" key="11">
    <source>
        <dbReference type="EMBL" id="KRL43557.1"/>
    </source>
</evidence>
<dbReference type="PATRIC" id="fig|1423769.4.peg.1700"/>
<dbReference type="InterPro" id="IPR000223">
    <property type="entry name" value="Pept_S26A_signal_pept_1"/>
</dbReference>
<dbReference type="InterPro" id="IPR019757">
    <property type="entry name" value="Pept_S26A_signal_pept_1_Lys-AS"/>
</dbReference>
<dbReference type="PROSITE" id="PS00761">
    <property type="entry name" value="SPASE_I_3"/>
    <property type="match status" value="1"/>
</dbReference>
<name>A0A0R1QMZ8_9LACO</name>
<evidence type="ECO:0000256" key="6">
    <source>
        <dbReference type="ARBA" id="ARBA00022801"/>
    </source>
</evidence>
<dbReference type="AlphaFoldDB" id="A0A0R1QMZ8"/>
<dbReference type="PROSITE" id="PS00501">
    <property type="entry name" value="SPASE_I_1"/>
    <property type="match status" value="1"/>
</dbReference>
<evidence type="ECO:0000256" key="7">
    <source>
        <dbReference type="PIRSR" id="PIRSR600223-1"/>
    </source>
</evidence>
<dbReference type="NCBIfam" id="TIGR02227">
    <property type="entry name" value="sigpep_I_bact"/>
    <property type="match status" value="1"/>
</dbReference>
<dbReference type="Gene3D" id="2.10.109.10">
    <property type="entry name" value="Umud Fragment, subunit A"/>
    <property type="match status" value="1"/>
</dbReference>
<dbReference type="Pfam" id="PF10502">
    <property type="entry name" value="Peptidase_S26"/>
    <property type="match status" value="1"/>
</dbReference>
<evidence type="ECO:0000256" key="3">
    <source>
        <dbReference type="ARBA" id="ARBA00009370"/>
    </source>
</evidence>
<organism evidence="11 12">
    <name type="scientific">Lacticaseibacillus manihotivorans DSM 13343 = JCM 12514</name>
    <dbReference type="NCBI Taxonomy" id="1423769"/>
    <lineage>
        <taxon>Bacteria</taxon>
        <taxon>Bacillati</taxon>
        <taxon>Bacillota</taxon>
        <taxon>Bacilli</taxon>
        <taxon>Lactobacillales</taxon>
        <taxon>Lactobacillaceae</taxon>
        <taxon>Lacticaseibacillus</taxon>
    </lineage>
</organism>
<dbReference type="EC" id="3.4.21.89" evidence="4 8"/>
<reference evidence="11 12" key="1">
    <citation type="journal article" date="2015" name="Genome Announc.">
        <title>Expanding the biotechnology potential of lactobacilli through comparative genomics of 213 strains and associated genera.</title>
        <authorList>
            <person name="Sun Z."/>
            <person name="Harris H.M."/>
            <person name="McCann A."/>
            <person name="Guo C."/>
            <person name="Argimon S."/>
            <person name="Zhang W."/>
            <person name="Yang X."/>
            <person name="Jeffery I.B."/>
            <person name="Cooney J.C."/>
            <person name="Kagawa T.F."/>
            <person name="Liu W."/>
            <person name="Song Y."/>
            <person name="Salvetti E."/>
            <person name="Wrobel A."/>
            <person name="Rasinkangas P."/>
            <person name="Parkhill J."/>
            <person name="Rea M.C."/>
            <person name="O'Sullivan O."/>
            <person name="Ritari J."/>
            <person name="Douillard F.P."/>
            <person name="Paul Ross R."/>
            <person name="Yang R."/>
            <person name="Briner A.E."/>
            <person name="Felis G.E."/>
            <person name="de Vos W.M."/>
            <person name="Barrangou R."/>
            <person name="Klaenhammer T.R."/>
            <person name="Caufield P.W."/>
            <person name="Cui Y."/>
            <person name="Zhang H."/>
            <person name="O'Toole P.W."/>
        </authorList>
    </citation>
    <scope>NUCLEOTIDE SEQUENCE [LARGE SCALE GENOMIC DNA]</scope>
    <source>
        <strain evidence="11 12">DSM 13343</strain>
    </source>
</reference>
<keyword evidence="12" id="KW-1185">Reference proteome</keyword>
<dbReference type="PRINTS" id="PR00727">
    <property type="entry name" value="LEADERPTASE"/>
</dbReference>
<accession>A0A0R1QMZ8</accession>
<feature type="active site" evidence="7">
    <location>
        <position position="39"/>
    </location>
</feature>
<comment type="similarity">
    <text evidence="3 9">Belongs to the peptidase S26 family.</text>
</comment>
<evidence type="ECO:0000313" key="12">
    <source>
        <dbReference type="Proteomes" id="UP000051790"/>
    </source>
</evidence>
<feature type="domain" description="Peptidase S26" evidence="10">
    <location>
        <begin position="9"/>
        <end position="180"/>
    </location>
</feature>
<sequence>MASQHKPTWRWLLVLALVFVAVFTSTRYFIANDIVSGNSMAPTLQSNQRLISIKHHPPKRFDIVVLTEPVAPHTLFIKRVIGLPGDTIKMANDHLWINGKRVNEPYLNTSFAKKELAQAQPTKTFTTDFSLATLKATHTTKVPAGQYFVMGDNRLVSYDSRGFGFVPKANIESVVLWRYWPITQMRGF</sequence>
<dbReference type="PANTHER" id="PTHR43390">
    <property type="entry name" value="SIGNAL PEPTIDASE I"/>
    <property type="match status" value="1"/>
</dbReference>
<dbReference type="GO" id="GO:0009003">
    <property type="term" value="F:signal peptidase activity"/>
    <property type="evidence" value="ECO:0007669"/>
    <property type="project" value="UniProtKB-EC"/>
</dbReference>
<keyword evidence="5 8" id="KW-0645">Protease</keyword>
<evidence type="ECO:0000256" key="8">
    <source>
        <dbReference type="RuleBase" id="RU003993"/>
    </source>
</evidence>
<evidence type="ECO:0000256" key="1">
    <source>
        <dbReference type="ARBA" id="ARBA00000677"/>
    </source>
</evidence>
<feature type="active site" evidence="7">
    <location>
        <position position="78"/>
    </location>
</feature>
<dbReference type="GO" id="GO:0005886">
    <property type="term" value="C:plasma membrane"/>
    <property type="evidence" value="ECO:0007669"/>
    <property type="project" value="UniProtKB-SubCell"/>
</dbReference>
<dbReference type="EMBL" id="AZEU01000188">
    <property type="protein sequence ID" value="KRL43557.1"/>
    <property type="molecule type" value="Genomic_DNA"/>
</dbReference>
<dbReference type="CDD" id="cd06530">
    <property type="entry name" value="S26_SPase_I"/>
    <property type="match status" value="1"/>
</dbReference>
<dbReference type="PANTHER" id="PTHR43390:SF1">
    <property type="entry name" value="CHLOROPLAST PROCESSING PEPTIDASE"/>
    <property type="match status" value="1"/>
</dbReference>
<protein>
    <recommendedName>
        <fullName evidence="4 8">Signal peptidase I</fullName>
        <ecNumber evidence="4 8">3.4.21.89</ecNumber>
    </recommendedName>
</protein>
<evidence type="ECO:0000256" key="5">
    <source>
        <dbReference type="ARBA" id="ARBA00022670"/>
    </source>
</evidence>
<dbReference type="GO" id="GO:0004252">
    <property type="term" value="F:serine-type endopeptidase activity"/>
    <property type="evidence" value="ECO:0007669"/>
    <property type="project" value="InterPro"/>
</dbReference>
<dbReference type="InterPro" id="IPR019533">
    <property type="entry name" value="Peptidase_S26"/>
</dbReference>
<comment type="caution">
    <text evidence="11">The sequence shown here is derived from an EMBL/GenBank/DDBJ whole genome shotgun (WGS) entry which is preliminary data.</text>
</comment>
<dbReference type="InterPro" id="IPR036286">
    <property type="entry name" value="LexA/Signal_pep-like_sf"/>
</dbReference>
<evidence type="ECO:0000256" key="2">
    <source>
        <dbReference type="ARBA" id="ARBA00004401"/>
    </source>
</evidence>
<dbReference type="GO" id="GO:0006465">
    <property type="term" value="P:signal peptide processing"/>
    <property type="evidence" value="ECO:0007669"/>
    <property type="project" value="InterPro"/>
</dbReference>
<dbReference type="OrthoDB" id="9802919at2"/>
<gene>
    <name evidence="11" type="ORF">FD01_GL001587</name>
</gene>